<accession>A0A179VBR6</accession>
<proteinExistence type="predicted"/>
<evidence type="ECO:0000313" key="3">
    <source>
        <dbReference type="Proteomes" id="UP000186919"/>
    </source>
</evidence>
<dbReference type="EMBL" id="LQYE01000007">
    <property type="protein sequence ID" value="OAT69338.1"/>
    <property type="molecule type" value="Genomic_DNA"/>
</dbReference>
<reference evidence="2 3" key="1">
    <citation type="submission" date="2016-01" db="EMBL/GenBank/DDBJ databases">
        <title>Mycobacterium immunogenum strain CD11_6 genome sequencing and assembly.</title>
        <authorList>
            <person name="Kaur G."/>
            <person name="Nair G.R."/>
            <person name="Mayilraj S."/>
        </authorList>
    </citation>
    <scope>NUCLEOTIDE SEQUENCE [LARGE SCALE GENOMIC DNA]</scope>
    <source>
        <strain evidence="2 3">CD11-6</strain>
    </source>
</reference>
<gene>
    <name evidence="2" type="ORF">AWB85_21480</name>
</gene>
<comment type="caution">
    <text evidence="2">The sequence shown here is derived from an EMBL/GenBank/DDBJ whole genome shotgun (WGS) entry which is preliminary data.</text>
</comment>
<dbReference type="RefSeq" id="WP_064628844.1">
    <property type="nucleotide sequence ID" value="NZ_LQYE01000007.1"/>
</dbReference>
<dbReference type="AlphaFoldDB" id="A0A179VBR6"/>
<keyword evidence="1" id="KW-0472">Membrane</keyword>
<keyword evidence="1" id="KW-0812">Transmembrane</keyword>
<feature type="transmembrane region" description="Helical" evidence="1">
    <location>
        <begin position="20"/>
        <end position="44"/>
    </location>
</feature>
<keyword evidence="1" id="KW-1133">Transmembrane helix</keyword>
<protein>
    <submittedName>
        <fullName evidence="2">Uncharacterized protein</fullName>
    </submittedName>
</protein>
<organism evidence="2 3">
    <name type="scientific">Mycobacteroides immunogenum</name>
    <dbReference type="NCBI Taxonomy" id="83262"/>
    <lineage>
        <taxon>Bacteria</taxon>
        <taxon>Bacillati</taxon>
        <taxon>Actinomycetota</taxon>
        <taxon>Actinomycetes</taxon>
        <taxon>Mycobacteriales</taxon>
        <taxon>Mycobacteriaceae</taxon>
        <taxon>Mycobacteroides</taxon>
    </lineage>
</organism>
<evidence type="ECO:0000313" key="2">
    <source>
        <dbReference type="EMBL" id="OAT69338.1"/>
    </source>
</evidence>
<name>A0A179VBR6_9MYCO</name>
<dbReference type="Proteomes" id="UP000186919">
    <property type="component" value="Unassembled WGS sequence"/>
</dbReference>
<sequence>MLMPFDPDRDLYRCTDAQCAQTSTLTILVIATIMAVAAILWLTARLVSAWYRTRDYRVEDADHSGHPVLGLRESYNPADVLHGVTVFQYFRRRLGHPSAHMQLSSCGHRVPQQLTRQANTLLCPLCVRHNALFPVNEDAARSVQ</sequence>
<evidence type="ECO:0000256" key="1">
    <source>
        <dbReference type="SAM" id="Phobius"/>
    </source>
</evidence>